<evidence type="ECO:0000313" key="2">
    <source>
        <dbReference type="EMBL" id="MBO2463323.1"/>
    </source>
</evidence>
<reference evidence="2 3" key="1">
    <citation type="submission" date="2021-03" db="EMBL/GenBank/DDBJ databases">
        <title>Actinomadura violae sp. nov., isolated from lichen in Thailand.</title>
        <authorList>
            <person name="Kanchanasin P."/>
            <person name="Saeng-In P."/>
            <person name="Phongsopitanun W."/>
            <person name="Yuki M."/>
            <person name="Kudo T."/>
            <person name="Ohkuma M."/>
            <person name="Tanasupawat S."/>
        </authorList>
    </citation>
    <scope>NUCLEOTIDE SEQUENCE [LARGE SCALE GENOMIC DNA]</scope>
    <source>
        <strain evidence="2 3">LCR2-06</strain>
    </source>
</reference>
<proteinExistence type="predicted"/>
<dbReference type="InterPro" id="IPR009091">
    <property type="entry name" value="RCC1/BLIP-II"/>
</dbReference>
<keyword evidence="1" id="KW-0677">Repeat</keyword>
<organism evidence="2 3">
    <name type="scientific">Actinomadura violacea</name>
    <dbReference type="NCBI Taxonomy" id="2819934"/>
    <lineage>
        <taxon>Bacteria</taxon>
        <taxon>Bacillati</taxon>
        <taxon>Actinomycetota</taxon>
        <taxon>Actinomycetes</taxon>
        <taxon>Streptosporangiales</taxon>
        <taxon>Thermomonosporaceae</taxon>
        <taxon>Actinomadura</taxon>
    </lineage>
</organism>
<evidence type="ECO:0000256" key="1">
    <source>
        <dbReference type="ARBA" id="ARBA00022737"/>
    </source>
</evidence>
<dbReference type="Pfam" id="PF00415">
    <property type="entry name" value="RCC1"/>
    <property type="match status" value="1"/>
</dbReference>
<evidence type="ECO:0000313" key="3">
    <source>
        <dbReference type="Proteomes" id="UP000680206"/>
    </source>
</evidence>
<dbReference type="Gene3D" id="2.130.10.30">
    <property type="entry name" value="Regulator of chromosome condensation 1/beta-lactamase-inhibitor protein II"/>
    <property type="match status" value="1"/>
</dbReference>
<dbReference type="SUPFAM" id="SSF50985">
    <property type="entry name" value="RCC1/BLIP-II"/>
    <property type="match status" value="1"/>
</dbReference>
<keyword evidence="3" id="KW-1185">Reference proteome</keyword>
<dbReference type="PROSITE" id="PS50012">
    <property type="entry name" value="RCC1_3"/>
    <property type="match status" value="1"/>
</dbReference>
<protein>
    <recommendedName>
        <fullName evidence="4">Regulator of chromosome condensation (RCC1) repeat protein</fullName>
    </recommendedName>
</protein>
<evidence type="ECO:0008006" key="4">
    <source>
        <dbReference type="Google" id="ProtNLM"/>
    </source>
</evidence>
<dbReference type="InterPro" id="IPR051210">
    <property type="entry name" value="Ub_ligase/GEF_domain"/>
</dbReference>
<dbReference type="Proteomes" id="UP000680206">
    <property type="component" value="Unassembled WGS sequence"/>
</dbReference>
<dbReference type="PANTHER" id="PTHR22870:SF408">
    <property type="entry name" value="OS09G0560450 PROTEIN"/>
    <property type="match status" value="1"/>
</dbReference>
<dbReference type="EMBL" id="JAGEPF010000027">
    <property type="protein sequence ID" value="MBO2463323.1"/>
    <property type="molecule type" value="Genomic_DNA"/>
</dbReference>
<accession>A0ABS3S3L1</accession>
<dbReference type="PANTHER" id="PTHR22870">
    <property type="entry name" value="REGULATOR OF CHROMOSOME CONDENSATION"/>
    <property type="match status" value="1"/>
</dbReference>
<gene>
    <name evidence="2" type="ORF">J4709_37730</name>
</gene>
<name>A0ABS3S3L1_9ACTN</name>
<dbReference type="InterPro" id="IPR000408">
    <property type="entry name" value="Reg_chr_condens"/>
</dbReference>
<sequence>MIAAGSSHTLMARDADTPGVWTWGDNAHGQLGDGSTTRRTAPVTVTGLANVASVGAGVAHSLAVRFNGTADATAAGRVSGTP</sequence>
<dbReference type="RefSeq" id="WP_208248403.1">
    <property type="nucleotide sequence ID" value="NZ_JAGEPF010000027.1"/>
</dbReference>
<comment type="caution">
    <text evidence="2">The sequence shown here is derived from an EMBL/GenBank/DDBJ whole genome shotgun (WGS) entry which is preliminary data.</text>
</comment>